<accession>A0A976M668</accession>
<feature type="compositionally biased region" description="Low complexity" evidence="1">
    <location>
        <begin position="260"/>
        <end position="282"/>
    </location>
</feature>
<organism evidence="2 3">
    <name type="scientific">Theileria orientalis</name>
    <dbReference type="NCBI Taxonomy" id="68886"/>
    <lineage>
        <taxon>Eukaryota</taxon>
        <taxon>Sar</taxon>
        <taxon>Alveolata</taxon>
        <taxon>Apicomplexa</taxon>
        <taxon>Aconoidasida</taxon>
        <taxon>Piroplasmida</taxon>
        <taxon>Theileriidae</taxon>
        <taxon>Theileria</taxon>
    </lineage>
</organism>
<feature type="region of interest" description="Disordered" evidence="1">
    <location>
        <begin position="51"/>
        <end position="92"/>
    </location>
</feature>
<feature type="compositionally biased region" description="Polar residues" evidence="1">
    <location>
        <begin position="77"/>
        <end position="89"/>
    </location>
</feature>
<sequence length="819" mass="91623">MLNGRSEDTEVDLMEVRLDQPIDTPHSEQVDPNLNQNLGVTEINELLEGHRNNMNPHSYESEHTWPSGRCEPERSNPESTQLQSNSDSPISERVVQKLDYGYNNVDEIEESRSSDNTSSYLGGQNFNNFVNYYANVEKTDENGLKNSDNTENESRKFESAPSRFGHIPIRDQFEIDKIHKEALRLMTVESDDQLSESSVSKGDEPPEYNLSDQQSGDRLSESPQDLEHLDIDLSRKTELKVKHRKKIKSRSKPFESIFQKSSTGKSGKSPKSKVTTSPTSSGAKENIVVTTSTSSMSSTKKKEKSPSWTNYEIPSKPGRKGPTLGVFYDSVKSSKTYQKAESGKDQKCIVLQTPDSLERYLHPFQVVSNYYQNTNYIKYYNKNVGDGDALMNNYYYINMMTQRKSLLPYYVTKTIFGNVPGMGRVLVCGTQCGKIIFYSFFTLDELLVLDTRTVYDKYLSRDNSIDSESGYDMNKAIDSTLFEVNCLSFISTFHNYSSLLAIGNHLGHLLLYQIPKLQLIKVLYPVNLSTTASFTPNSSINTVSSAESNNSLTSQDSISSDTDEVLLDELELLKIRRYKNNISMNRVEKRVASDDDDVVFISCLGNCTITGDLWVGYGNGNFAIYSRKFKLKYFYNSNRLSEGNASNIILDQSVYSVNAFEFCNHEQIVLVLYGNVKVDIFNFEGVFLSTISATRLTNNATPISTIHVSNTRTNSSILYMGLMDGSLLVKQIVYTTSAANNGTSPSKDVTGGGHDRDNGLVQLLSNNIEFILLYNLSYKIDGELNFGAPVTSICPVPSQHLVLLGNASGGLSVISNLDV</sequence>
<dbReference type="AlphaFoldDB" id="A0A976M668"/>
<proteinExistence type="predicted"/>
<dbReference type="SUPFAM" id="SSF50978">
    <property type="entry name" value="WD40 repeat-like"/>
    <property type="match status" value="1"/>
</dbReference>
<feature type="compositionally biased region" description="Basic and acidic residues" evidence="1">
    <location>
        <begin position="225"/>
        <end position="240"/>
    </location>
</feature>
<gene>
    <name evidence="2" type="ORF">MACJ_000887</name>
</gene>
<protein>
    <submittedName>
        <fullName evidence="2">Uncharacterized protein</fullName>
    </submittedName>
</protein>
<feature type="compositionally biased region" description="Basic residues" evidence="1">
    <location>
        <begin position="241"/>
        <end position="251"/>
    </location>
</feature>
<evidence type="ECO:0000256" key="1">
    <source>
        <dbReference type="SAM" id="MobiDB-lite"/>
    </source>
</evidence>
<evidence type="ECO:0000313" key="2">
    <source>
        <dbReference type="EMBL" id="UKJ88443.1"/>
    </source>
</evidence>
<dbReference type="OrthoDB" id="361914at2759"/>
<feature type="compositionally biased region" description="Polar residues" evidence="1">
    <location>
        <begin position="210"/>
        <end position="223"/>
    </location>
</feature>
<dbReference type="EMBL" id="CP056065">
    <property type="protein sequence ID" value="UKJ88443.1"/>
    <property type="molecule type" value="Genomic_DNA"/>
</dbReference>
<feature type="region of interest" description="Disordered" evidence="1">
    <location>
        <begin position="140"/>
        <end position="163"/>
    </location>
</feature>
<feature type="region of interest" description="Disordered" evidence="1">
    <location>
        <begin position="189"/>
        <end position="317"/>
    </location>
</feature>
<name>A0A976M668_THEOR</name>
<reference evidence="2" key="1">
    <citation type="submission" date="2022-07" db="EMBL/GenBank/DDBJ databases">
        <title>Evaluation of T. orientalis genome assembly methods using nanopore sequencing and analysis of variation between genomes.</title>
        <authorList>
            <person name="Yam J."/>
            <person name="Micallef M.L."/>
            <person name="Liu M."/>
            <person name="Djordjevic S.P."/>
            <person name="Bogema D.R."/>
            <person name="Jenkins C."/>
        </authorList>
    </citation>
    <scope>NUCLEOTIDE SEQUENCE</scope>
    <source>
        <strain evidence="2">Fish Creek</strain>
    </source>
</reference>
<dbReference type="Proteomes" id="UP000244803">
    <property type="component" value="Chromosome 1"/>
</dbReference>
<evidence type="ECO:0000313" key="3">
    <source>
        <dbReference type="Proteomes" id="UP000244803"/>
    </source>
</evidence>
<dbReference type="InterPro" id="IPR036322">
    <property type="entry name" value="WD40_repeat_dom_sf"/>
</dbReference>